<evidence type="ECO:0000313" key="3">
    <source>
        <dbReference type="Proteomes" id="UP000077115"/>
    </source>
</evidence>
<dbReference type="Proteomes" id="UP000077115">
    <property type="component" value="Unassembled WGS sequence"/>
</dbReference>
<proteinExistence type="predicted"/>
<accession>A0A177WW94</accession>
<reference evidence="2 3" key="1">
    <citation type="submission" date="2006-10" db="EMBL/GenBank/DDBJ databases">
        <title>The Genome Sequence of Batrachochytrium dendrobatidis JEL423.</title>
        <authorList>
            <consortium name="The Broad Institute Genome Sequencing Platform"/>
            <person name="Birren B."/>
            <person name="Lander E."/>
            <person name="Galagan J."/>
            <person name="Cuomo C."/>
            <person name="Devon K."/>
            <person name="Jaffe D."/>
            <person name="Butler J."/>
            <person name="Alvarez P."/>
            <person name="Gnerre S."/>
            <person name="Grabherr M."/>
            <person name="Kleber M."/>
            <person name="Mauceli E."/>
            <person name="Brockman W."/>
            <person name="Young S."/>
            <person name="LaButti K."/>
            <person name="Sykes S."/>
            <person name="DeCaprio D."/>
            <person name="Crawford M."/>
            <person name="Koehrsen M."/>
            <person name="Engels R."/>
            <person name="Montgomery P."/>
            <person name="Pearson M."/>
            <person name="Howarth C."/>
            <person name="Larson L."/>
            <person name="White J."/>
            <person name="O'Leary S."/>
            <person name="Kodira C."/>
            <person name="Zeng Q."/>
            <person name="Yandava C."/>
            <person name="Alvarado L."/>
            <person name="Longcore J."/>
            <person name="James T."/>
        </authorList>
    </citation>
    <scope>NUCLEOTIDE SEQUENCE [LARGE SCALE GENOMIC DNA]</scope>
    <source>
        <strain evidence="2 3">JEL423</strain>
    </source>
</reference>
<evidence type="ECO:0000313" key="2">
    <source>
        <dbReference type="EMBL" id="OAJ43680.1"/>
    </source>
</evidence>
<dbReference type="AlphaFoldDB" id="A0A177WW94"/>
<organism evidence="2 3">
    <name type="scientific">Batrachochytrium dendrobatidis (strain JEL423)</name>
    <dbReference type="NCBI Taxonomy" id="403673"/>
    <lineage>
        <taxon>Eukaryota</taxon>
        <taxon>Fungi</taxon>
        <taxon>Fungi incertae sedis</taxon>
        <taxon>Chytridiomycota</taxon>
        <taxon>Chytridiomycota incertae sedis</taxon>
        <taxon>Chytridiomycetes</taxon>
        <taxon>Rhizophydiales</taxon>
        <taxon>Rhizophydiales incertae sedis</taxon>
        <taxon>Batrachochytrium</taxon>
    </lineage>
</organism>
<evidence type="ECO:0000256" key="1">
    <source>
        <dbReference type="SAM" id="MobiDB-lite"/>
    </source>
</evidence>
<dbReference type="EMBL" id="DS022310">
    <property type="protein sequence ID" value="OAJ43680.1"/>
    <property type="molecule type" value="Genomic_DNA"/>
</dbReference>
<gene>
    <name evidence="2" type="ORF">BDEG_27014</name>
</gene>
<dbReference type="VEuPathDB" id="FungiDB:BDEG_27014"/>
<reference evidence="2 3" key="2">
    <citation type="submission" date="2016-05" db="EMBL/GenBank/DDBJ databases">
        <title>Lineage-specific infection strategies underlie the spectrum of fungal disease in amphibians.</title>
        <authorList>
            <person name="Cuomo C.A."/>
            <person name="Farrer R.A."/>
            <person name="James T."/>
            <person name="Longcore J."/>
            <person name="Birren B."/>
        </authorList>
    </citation>
    <scope>NUCLEOTIDE SEQUENCE [LARGE SCALE GENOMIC DNA]</scope>
    <source>
        <strain evidence="2 3">JEL423</strain>
    </source>
</reference>
<name>A0A177WW94_BATDL</name>
<protein>
    <submittedName>
        <fullName evidence="2">Uncharacterized protein</fullName>
    </submittedName>
</protein>
<sequence>MTGQQSQLLHPQLPHQQLQQSLQQPQLAATGIDLGVHPSGIVPTLQ</sequence>
<feature type="region of interest" description="Disordered" evidence="1">
    <location>
        <begin position="1"/>
        <end position="24"/>
    </location>
</feature>